<accession>A0A2I0IAU0</accession>
<dbReference type="PANTHER" id="PTHR45885:SF1">
    <property type="entry name" value="CELL DIVISION CYCLE 5-LIKE PROTEIN"/>
    <property type="match status" value="1"/>
</dbReference>
<dbReference type="PANTHER" id="PTHR45885">
    <property type="entry name" value="CELL DIVISION CYCLE 5-LIKE PROTEIN"/>
    <property type="match status" value="1"/>
</dbReference>
<protein>
    <recommendedName>
        <fullName evidence="7">Cell division cycle 5-like protein</fullName>
    </recommendedName>
</protein>
<dbReference type="GO" id="GO:0003677">
    <property type="term" value="F:DNA binding"/>
    <property type="evidence" value="ECO:0007669"/>
    <property type="project" value="UniProtKB-KW"/>
</dbReference>
<keyword evidence="6" id="KW-1185">Reference proteome</keyword>
<gene>
    <name evidence="5" type="ORF">CRG98_038646</name>
</gene>
<evidence type="ECO:0000256" key="4">
    <source>
        <dbReference type="SAM" id="MobiDB-lite"/>
    </source>
</evidence>
<reference evidence="5 6" key="1">
    <citation type="submission" date="2017-11" db="EMBL/GenBank/DDBJ databases">
        <title>De-novo sequencing of pomegranate (Punica granatum L.) genome.</title>
        <authorList>
            <person name="Akparov Z."/>
            <person name="Amiraslanov A."/>
            <person name="Hajiyeva S."/>
            <person name="Abbasov M."/>
            <person name="Kaur K."/>
            <person name="Hamwieh A."/>
            <person name="Solovyev V."/>
            <person name="Salamov A."/>
            <person name="Braich B."/>
            <person name="Kosarev P."/>
            <person name="Mahmoud A."/>
            <person name="Hajiyev E."/>
            <person name="Babayeva S."/>
            <person name="Izzatullayeva V."/>
            <person name="Mammadov A."/>
            <person name="Mammadov A."/>
            <person name="Sharifova S."/>
            <person name="Ojaghi J."/>
            <person name="Eynullazada K."/>
            <person name="Bayramov B."/>
            <person name="Abdulazimova A."/>
            <person name="Shahmuradov I."/>
        </authorList>
    </citation>
    <scope>NUCLEOTIDE SEQUENCE [LARGE SCALE GENOMIC DNA]</scope>
    <source>
        <strain evidence="6">cv. AG2017</strain>
        <tissue evidence="5">Leaf</tissue>
    </source>
</reference>
<evidence type="ECO:0000313" key="5">
    <source>
        <dbReference type="EMBL" id="PKI41118.1"/>
    </source>
</evidence>
<keyword evidence="3" id="KW-0175">Coiled coil</keyword>
<dbReference type="EMBL" id="PGOL01003458">
    <property type="protein sequence ID" value="PKI41118.1"/>
    <property type="molecule type" value="Genomic_DNA"/>
</dbReference>
<feature type="compositionally biased region" description="Polar residues" evidence="4">
    <location>
        <begin position="225"/>
        <end position="235"/>
    </location>
</feature>
<dbReference type="InterPro" id="IPR047242">
    <property type="entry name" value="CDC5L/Cef1"/>
</dbReference>
<dbReference type="GO" id="GO:0000398">
    <property type="term" value="P:mRNA splicing, via spliceosome"/>
    <property type="evidence" value="ECO:0007669"/>
    <property type="project" value="InterPro"/>
</dbReference>
<proteinExistence type="predicted"/>
<evidence type="ECO:0000256" key="2">
    <source>
        <dbReference type="ARBA" id="ARBA00023242"/>
    </source>
</evidence>
<dbReference type="Proteomes" id="UP000233551">
    <property type="component" value="Unassembled WGS sequence"/>
</dbReference>
<dbReference type="AlphaFoldDB" id="A0A2I0IAU0"/>
<evidence type="ECO:0008006" key="7">
    <source>
        <dbReference type="Google" id="ProtNLM"/>
    </source>
</evidence>
<feature type="compositionally biased region" description="Basic and acidic residues" evidence="4">
    <location>
        <begin position="236"/>
        <end position="275"/>
    </location>
</feature>
<name>A0A2I0IAU0_PUNGR</name>
<comment type="caution">
    <text evidence="5">The sequence shown here is derived from an EMBL/GenBank/DDBJ whole genome shotgun (WGS) entry which is preliminary data.</text>
</comment>
<evidence type="ECO:0000256" key="3">
    <source>
        <dbReference type="SAM" id="Coils"/>
    </source>
</evidence>
<feature type="region of interest" description="Disordered" evidence="4">
    <location>
        <begin position="178"/>
        <end position="301"/>
    </location>
</feature>
<organism evidence="5 6">
    <name type="scientific">Punica granatum</name>
    <name type="common">Pomegranate</name>
    <dbReference type="NCBI Taxonomy" id="22663"/>
    <lineage>
        <taxon>Eukaryota</taxon>
        <taxon>Viridiplantae</taxon>
        <taxon>Streptophyta</taxon>
        <taxon>Embryophyta</taxon>
        <taxon>Tracheophyta</taxon>
        <taxon>Spermatophyta</taxon>
        <taxon>Magnoliopsida</taxon>
        <taxon>eudicotyledons</taxon>
        <taxon>Gunneridae</taxon>
        <taxon>Pentapetalae</taxon>
        <taxon>rosids</taxon>
        <taxon>malvids</taxon>
        <taxon>Myrtales</taxon>
        <taxon>Lythraceae</taxon>
        <taxon>Punica</taxon>
    </lineage>
</organism>
<dbReference type="STRING" id="22663.A0A2I0IAU0"/>
<dbReference type="GO" id="GO:0005681">
    <property type="term" value="C:spliceosomal complex"/>
    <property type="evidence" value="ECO:0007669"/>
    <property type="project" value="TreeGrafter"/>
</dbReference>
<evidence type="ECO:0000256" key="1">
    <source>
        <dbReference type="ARBA" id="ARBA00023125"/>
    </source>
</evidence>
<keyword evidence="2" id="KW-0539">Nucleus</keyword>
<dbReference type="GO" id="GO:0000974">
    <property type="term" value="C:Prp19 complex"/>
    <property type="evidence" value="ECO:0007669"/>
    <property type="project" value="InterPro"/>
</dbReference>
<evidence type="ECO:0000313" key="6">
    <source>
        <dbReference type="Proteomes" id="UP000233551"/>
    </source>
</evidence>
<feature type="coiled-coil region" evidence="3">
    <location>
        <begin position="36"/>
        <end position="70"/>
    </location>
</feature>
<keyword evidence="1" id="KW-0238">DNA-binding</keyword>
<sequence>MGHESESLDEFVEAHKTCLNDLMYFPTRNAYGLSSVAGNMEKLEALQNEFESVKKRIDEDREKSMRLEKKIKTLTHGYQMREKTLWDKIESTFKQMDTAGTELECFQALQKQEQLAASHRVSNLWEEVQKQKELERTLQSRYGSLLAGLEKTKQLIEGFRAEAQRQEETEAKNHAFEMAKAASEVNVDPLVDEEKESKAEVNVDSVADEEKGSMAVSGQEMDSAPTPNSGASAHNMNEEKTEDMNEEKTEDMNEEKTEDVKQPDEEMPPVEKEEVAAEQDNSNAPMETEAAESVGNHVVRE</sequence>